<gene>
    <name evidence="1" type="ORF">H2198_001011</name>
</gene>
<dbReference type="EMBL" id="JAPDRQ010000011">
    <property type="protein sequence ID" value="KAJ9663019.1"/>
    <property type="molecule type" value="Genomic_DNA"/>
</dbReference>
<organism evidence="1 2">
    <name type="scientific">Neophaeococcomyces mojaviensis</name>
    <dbReference type="NCBI Taxonomy" id="3383035"/>
    <lineage>
        <taxon>Eukaryota</taxon>
        <taxon>Fungi</taxon>
        <taxon>Dikarya</taxon>
        <taxon>Ascomycota</taxon>
        <taxon>Pezizomycotina</taxon>
        <taxon>Eurotiomycetes</taxon>
        <taxon>Chaetothyriomycetidae</taxon>
        <taxon>Chaetothyriales</taxon>
        <taxon>Chaetothyriales incertae sedis</taxon>
        <taxon>Neophaeococcomyces</taxon>
    </lineage>
</organism>
<keyword evidence="2" id="KW-1185">Reference proteome</keyword>
<sequence length="475" mass="52687">MASRLDNLLLLFVVVASLPLATLLLWLNYAAVILASQRSKIPFRKLKSTPKKTILVTGTANAQGLNIARALERAGHRLIGADLQSLGHLDISRRSRALTKHYALPPLSAAADASYFARWVLEIVTRENVDLWIDCSHDIPLDAIALTRERVEGNTRCACIAADRNSSRYFKDKETLLEFFRGRNLPAPEMHRVRSRGDIHNVLNHGQGQKQYLLKSPMKSKLEVSQTLLPRRTLSQTYQDVSLVKITPGSSLILEEYLDSSTKYQCTAIAIRGSVEAFWVKRILASGVDVAAGGPALQQALRSYTEAVVRELGHDFSCHLTLSFVLSERITHAGVAQLILPVEGSLRLHPTFVPTAGLPGSSSLAETYLSMLRSVANGMAITSTPSFRKHVTNSKTSQPIKESYFLPDTISDLFWEPCKGLLLLRVSPREVLGSIGALTQKLLLGREAYYDFWDPVPAFWQYTIVLAWRVLVGTT</sequence>
<proteinExistence type="predicted"/>
<name>A0ACC3AIM7_9EURO</name>
<dbReference type="Proteomes" id="UP001172386">
    <property type="component" value="Unassembled WGS sequence"/>
</dbReference>
<accession>A0ACC3AIM7</accession>
<comment type="caution">
    <text evidence="1">The sequence shown here is derived from an EMBL/GenBank/DDBJ whole genome shotgun (WGS) entry which is preliminary data.</text>
</comment>
<evidence type="ECO:0000313" key="1">
    <source>
        <dbReference type="EMBL" id="KAJ9663019.1"/>
    </source>
</evidence>
<reference evidence="1" key="1">
    <citation type="submission" date="2022-10" db="EMBL/GenBank/DDBJ databases">
        <title>Culturing micro-colonial fungi from biological soil crusts in the Mojave desert and describing Neophaeococcomyces mojavensis, and introducing the new genera and species Taxawa tesnikishii.</title>
        <authorList>
            <person name="Kurbessoian T."/>
            <person name="Stajich J.E."/>
        </authorList>
    </citation>
    <scope>NUCLEOTIDE SEQUENCE</scope>
    <source>
        <strain evidence="1">JES_112</strain>
    </source>
</reference>
<protein>
    <submittedName>
        <fullName evidence="1">Uncharacterized protein</fullName>
    </submittedName>
</protein>
<evidence type="ECO:0000313" key="2">
    <source>
        <dbReference type="Proteomes" id="UP001172386"/>
    </source>
</evidence>